<evidence type="ECO:0000313" key="2">
    <source>
        <dbReference type="EMBL" id="QJH97799.1"/>
    </source>
</evidence>
<name>A0A6H1ZF10_9ZZZZ</name>
<evidence type="ECO:0000313" key="1">
    <source>
        <dbReference type="EMBL" id="QJA46049.1"/>
    </source>
</evidence>
<sequence length="512" mass="55255">MKKIIISLFALLFLATPVVAMEVWQYGSFKQRALMAVECGIVQSPDQYYGTYEQNIALKNCKEQVYLQVISDPWTQTEVSYDFGLLGGQRPSDFRTTLAESLSATASTTEEITLSSVTTKDGHALTSDDIGDFILFKINPGASNQELVACTGGISGTTILDCSRGYSLYQNAVEGSKEKSHSPGETVIITNDDAYLNEQFVSKENVATTTGKWTYSYAEAGIVKMFFGDDNQYIWANTSTNQFGFATSRTEFTFNEDGTTFTAVPPLILSGGELKIGTSTLSGLRLDNNGRLQIATSTGSGIYIDSDNTLKVATTSDYNFTGGFQLNGVQLDGIGATATSGALNNLTSASSTNADYLHTHELQTAYDVNTTVATSSGQTEANLRTHTIVGGDMGANGIAKVHFHGLSEVKNNVVWIGSSFGGMAIATVTPGATHERNNFFSGEIEIQNRGSESLQWAIIRVWTEGINSYVATSTELSIDTSADQKVVIQGDNLDASQNTSIRSSWVEIFRKD</sequence>
<accession>A0A6H1ZF10</accession>
<dbReference type="EMBL" id="MT144002">
    <property type="protein sequence ID" value="QJA46049.1"/>
    <property type="molecule type" value="Genomic_DNA"/>
</dbReference>
<protein>
    <submittedName>
        <fullName evidence="1">Uncharacterized protein</fullName>
    </submittedName>
</protein>
<reference evidence="1" key="1">
    <citation type="submission" date="2020-03" db="EMBL/GenBank/DDBJ databases">
        <title>The deep terrestrial virosphere.</title>
        <authorList>
            <person name="Holmfeldt K."/>
            <person name="Nilsson E."/>
            <person name="Simone D."/>
            <person name="Lopez-Fernandez M."/>
            <person name="Wu X."/>
            <person name="de Brujin I."/>
            <person name="Lundin D."/>
            <person name="Andersson A."/>
            <person name="Bertilsson S."/>
            <person name="Dopson M."/>
        </authorList>
    </citation>
    <scope>NUCLEOTIDE SEQUENCE</scope>
    <source>
        <strain evidence="1">TM448A00312</strain>
        <strain evidence="2">TM448B01090</strain>
    </source>
</reference>
<dbReference type="AlphaFoldDB" id="A0A6H1ZF10"/>
<dbReference type="EMBL" id="MT144702">
    <property type="protein sequence ID" value="QJH97799.1"/>
    <property type="molecule type" value="Genomic_DNA"/>
</dbReference>
<proteinExistence type="predicted"/>
<gene>
    <name evidence="1" type="ORF">TM448A00312_0007</name>
    <name evidence="2" type="ORF">TM448B01090_0010</name>
</gene>
<organism evidence="1">
    <name type="scientific">viral metagenome</name>
    <dbReference type="NCBI Taxonomy" id="1070528"/>
    <lineage>
        <taxon>unclassified sequences</taxon>
        <taxon>metagenomes</taxon>
        <taxon>organismal metagenomes</taxon>
    </lineage>
</organism>